<dbReference type="OrthoDB" id="6871152at2"/>
<keyword evidence="1" id="KW-0346">Stress response</keyword>
<sequence length="178" mass="19692">MSTMSLSPLFRRSIGFDRLNDLFEYAMHNDVPSYPPYNVEKHGDNDYRIVIAAAGFSESELAVDVENRLLTVSGGRENDGAGTEGVNAGEQSPVTYLHRGIARRAFRLSFRLDENIDIRGARFENGLLMIDLLRLVPEQQRARQIPINGSDTEQLSERSSDSLEVQGSTSPSETAATA</sequence>
<dbReference type="Proteomes" id="UP000281975">
    <property type="component" value="Unassembled WGS sequence"/>
</dbReference>
<dbReference type="AlphaFoldDB" id="A0A420WWL8"/>
<dbReference type="SUPFAM" id="SSF49764">
    <property type="entry name" value="HSP20-like chaperones"/>
    <property type="match status" value="1"/>
</dbReference>
<name>A0A420WWL8_9GAMM</name>
<keyword evidence="7" id="KW-1185">Reference proteome</keyword>
<organism evidence="6 7">
    <name type="scientific">Kushneria sinocarnis</name>
    <dbReference type="NCBI Taxonomy" id="595502"/>
    <lineage>
        <taxon>Bacteria</taxon>
        <taxon>Pseudomonadati</taxon>
        <taxon>Pseudomonadota</taxon>
        <taxon>Gammaproteobacteria</taxon>
        <taxon>Oceanospirillales</taxon>
        <taxon>Halomonadaceae</taxon>
        <taxon>Kushneria</taxon>
    </lineage>
</organism>
<dbReference type="EMBL" id="RBIN01000005">
    <property type="protein sequence ID" value="RKR03490.1"/>
    <property type="molecule type" value="Genomic_DNA"/>
</dbReference>
<dbReference type="Gene3D" id="2.60.40.790">
    <property type="match status" value="1"/>
</dbReference>
<proteinExistence type="inferred from homology"/>
<evidence type="ECO:0000256" key="1">
    <source>
        <dbReference type="ARBA" id="ARBA00023016"/>
    </source>
</evidence>
<dbReference type="PROSITE" id="PS01031">
    <property type="entry name" value="SHSP"/>
    <property type="match status" value="1"/>
</dbReference>
<reference evidence="6 7" key="1">
    <citation type="submission" date="2018-10" db="EMBL/GenBank/DDBJ databases">
        <title>Genomic Encyclopedia of Type Strains, Phase IV (KMG-IV): sequencing the most valuable type-strain genomes for metagenomic binning, comparative biology and taxonomic classification.</title>
        <authorList>
            <person name="Goeker M."/>
        </authorList>
    </citation>
    <scope>NUCLEOTIDE SEQUENCE [LARGE SCALE GENOMIC DNA]</scope>
    <source>
        <strain evidence="6 7">DSM 23229</strain>
    </source>
</reference>
<evidence type="ECO:0000313" key="6">
    <source>
        <dbReference type="EMBL" id="RKR03490.1"/>
    </source>
</evidence>
<comment type="similarity">
    <text evidence="2 3">Belongs to the small heat shock protein (HSP20) family.</text>
</comment>
<comment type="caution">
    <text evidence="6">The sequence shown here is derived from an EMBL/GenBank/DDBJ whole genome shotgun (WGS) entry which is preliminary data.</text>
</comment>
<dbReference type="InterPro" id="IPR008978">
    <property type="entry name" value="HSP20-like_chaperone"/>
</dbReference>
<evidence type="ECO:0000259" key="5">
    <source>
        <dbReference type="PROSITE" id="PS01031"/>
    </source>
</evidence>
<dbReference type="InterPro" id="IPR037913">
    <property type="entry name" value="ACD_IbpA/B"/>
</dbReference>
<dbReference type="PANTHER" id="PTHR47062">
    <property type="match status" value="1"/>
</dbReference>
<dbReference type="RefSeq" id="WP_121172960.1">
    <property type="nucleotide sequence ID" value="NZ_RBIN01000005.1"/>
</dbReference>
<feature type="domain" description="SHSP" evidence="5">
    <location>
        <begin position="28"/>
        <end position="150"/>
    </location>
</feature>
<dbReference type="Pfam" id="PF00011">
    <property type="entry name" value="HSP20"/>
    <property type="match status" value="1"/>
</dbReference>
<feature type="region of interest" description="Disordered" evidence="4">
    <location>
        <begin position="144"/>
        <end position="178"/>
    </location>
</feature>
<accession>A0A420WWL8</accession>
<protein>
    <submittedName>
        <fullName evidence="6">Molecular chaperone IbpA</fullName>
    </submittedName>
</protein>
<evidence type="ECO:0000313" key="7">
    <source>
        <dbReference type="Proteomes" id="UP000281975"/>
    </source>
</evidence>
<gene>
    <name evidence="6" type="ORF">C7446_2015</name>
</gene>
<evidence type="ECO:0000256" key="2">
    <source>
        <dbReference type="PROSITE-ProRule" id="PRU00285"/>
    </source>
</evidence>
<evidence type="ECO:0000256" key="3">
    <source>
        <dbReference type="RuleBase" id="RU003616"/>
    </source>
</evidence>
<evidence type="ECO:0000256" key="4">
    <source>
        <dbReference type="SAM" id="MobiDB-lite"/>
    </source>
</evidence>
<feature type="compositionally biased region" description="Polar residues" evidence="4">
    <location>
        <begin position="162"/>
        <end position="178"/>
    </location>
</feature>
<dbReference type="PANTHER" id="PTHR47062:SF1">
    <property type="entry name" value="SMALL HEAT SHOCK PROTEIN IBPA"/>
    <property type="match status" value="1"/>
</dbReference>
<dbReference type="CDD" id="cd06470">
    <property type="entry name" value="ACD_IbpA-B_like"/>
    <property type="match status" value="1"/>
</dbReference>
<dbReference type="InterPro" id="IPR002068">
    <property type="entry name" value="A-crystallin/Hsp20_dom"/>
</dbReference>